<dbReference type="AlphaFoldDB" id="A0A368GJD6"/>
<gene>
    <name evidence="2" type="ORF">ANCCAN_11091</name>
</gene>
<feature type="compositionally biased region" description="Basic and acidic residues" evidence="1">
    <location>
        <begin position="82"/>
        <end position="91"/>
    </location>
</feature>
<proteinExistence type="predicted"/>
<organism evidence="2 3">
    <name type="scientific">Ancylostoma caninum</name>
    <name type="common">Dog hookworm</name>
    <dbReference type="NCBI Taxonomy" id="29170"/>
    <lineage>
        <taxon>Eukaryota</taxon>
        <taxon>Metazoa</taxon>
        <taxon>Ecdysozoa</taxon>
        <taxon>Nematoda</taxon>
        <taxon>Chromadorea</taxon>
        <taxon>Rhabditida</taxon>
        <taxon>Rhabditina</taxon>
        <taxon>Rhabditomorpha</taxon>
        <taxon>Strongyloidea</taxon>
        <taxon>Ancylostomatidae</taxon>
        <taxon>Ancylostomatinae</taxon>
        <taxon>Ancylostoma</taxon>
    </lineage>
</organism>
<dbReference type="EMBL" id="JOJR01000174">
    <property type="protein sequence ID" value="RCN42957.1"/>
    <property type="molecule type" value="Genomic_DNA"/>
</dbReference>
<sequence length="177" mass="19881">LFSFILFCSGSLSQFATRRRTASTEPRTFESPDILSSISSLDRAGSPSMFHVHGHNTPPALRITPPTPTTVAMDPPPRWKRRSEYALEDCKMRKRHSAPDALQLTKKPEIPRRDSYTSTGLPIILEEGRDKSRRQSDASSSKSELRNDVSVEGKNEISTNSSKKPKQQKICDCNYCI</sequence>
<evidence type="ECO:0000256" key="1">
    <source>
        <dbReference type="SAM" id="MobiDB-lite"/>
    </source>
</evidence>
<evidence type="ECO:0000313" key="2">
    <source>
        <dbReference type="EMBL" id="RCN42957.1"/>
    </source>
</evidence>
<keyword evidence="3" id="KW-1185">Reference proteome</keyword>
<dbReference type="Proteomes" id="UP000252519">
    <property type="component" value="Unassembled WGS sequence"/>
</dbReference>
<comment type="caution">
    <text evidence="2">The sequence shown here is derived from an EMBL/GenBank/DDBJ whole genome shotgun (WGS) entry which is preliminary data.</text>
</comment>
<evidence type="ECO:0000313" key="3">
    <source>
        <dbReference type="Proteomes" id="UP000252519"/>
    </source>
</evidence>
<feature type="region of interest" description="Disordered" evidence="1">
    <location>
        <begin position="55"/>
        <end position="170"/>
    </location>
</feature>
<feature type="compositionally biased region" description="Basic and acidic residues" evidence="1">
    <location>
        <begin position="126"/>
        <end position="136"/>
    </location>
</feature>
<feature type="non-terminal residue" evidence="2">
    <location>
        <position position="1"/>
    </location>
</feature>
<reference evidence="2 3" key="1">
    <citation type="submission" date="2014-10" db="EMBL/GenBank/DDBJ databases">
        <title>Draft genome of the hookworm Ancylostoma caninum.</title>
        <authorList>
            <person name="Mitreva M."/>
        </authorList>
    </citation>
    <scope>NUCLEOTIDE SEQUENCE [LARGE SCALE GENOMIC DNA]</scope>
    <source>
        <strain evidence="2 3">Baltimore</strain>
    </source>
</reference>
<protein>
    <submittedName>
        <fullName evidence="2">Uncharacterized protein</fullName>
    </submittedName>
</protein>
<name>A0A368GJD6_ANCCA</name>
<accession>A0A368GJD6</accession>
<feature type="compositionally biased region" description="Basic and acidic residues" evidence="1">
    <location>
        <begin position="106"/>
        <end position="115"/>
    </location>
</feature>
<feature type="compositionally biased region" description="Basic and acidic residues" evidence="1">
    <location>
        <begin position="143"/>
        <end position="155"/>
    </location>
</feature>